<accession>A0A2T0A1H4</accession>
<keyword evidence="5 13" id="KW-0732">Signal</keyword>
<evidence type="ECO:0000256" key="2">
    <source>
        <dbReference type="ARBA" id="ARBA00007447"/>
    </source>
</evidence>
<dbReference type="InterPro" id="IPR001461">
    <property type="entry name" value="Aspartic_peptidase_A1"/>
</dbReference>
<evidence type="ECO:0000256" key="3">
    <source>
        <dbReference type="ARBA" id="ARBA00022554"/>
    </source>
</evidence>
<feature type="active site" evidence="10">
    <location>
        <position position="121"/>
    </location>
</feature>
<dbReference type="Gene3D" id="2.40.70.10">
    <property type="entry name" value="Acid Proteases"/>
    <property type="match status" value="2"/>
</dbReference>
<reference evidence="15 16" key="1">
    <citation type="journal article" date="2018" name="Elife">
        <title>Functional genomics of lipid metabolism in the oleaginous yeast Rhodosporidium toruloides.</title>
        <authorList>
            <person name="Coradetti S.T."/>
            <person name="Pinel D."/>
            <person name="Geiselman G."/>
            <person name="Ito M."/>
            <person name="Mondo S."/>
            <person name="Reilly M.C."/>
            <person name="Cheng Y.F."/>
            <person name="Bauer S."/>
            <person name="Grigoriev I."/>
            <person name="Gladden J.M."/>
            <person name="Simmons B.A."/>
            <person name="Brem R."/>
            <person name="Arkin A.P."/>
            <person name="Skerker J.M."/>
        </authorList>
    </citation>
    <scope>NUCLEOTIDE SEQUENCE [LARGE SCALE GENOMIC DNA]</scope>
    <source>
        <strain evidence="15 16">NBRC 0880</strain>
    </source>
</reference>
<keyword evidence="4 12" id="KW-0645">Protease</keyword>
<dbReference type="Proteomes" id="UP000239560">
    <property type="component" value="Unassembled WGS sequence"/>
</dbReference>
<evidence type="ECO:0000256" key="7">
    <source>
        <dbReference type="ARBA" id="ARBA00022801"/>
    </source>
</evidence>
<dbReference type="FunFam" id="2.40.70.10:FF:000036">
    <property type="entry name" value="Vacuolar aspartic protease"/>
    <property type="match status" value="1"/>
</dbReference>
<evidence type="ECO:0000256" key="6">
    <source>
        <dbReference type="ARBA" id="ARBA00022750"/>
    </source>
</evidence>
<dbReference type="Pfam" id="PF00026">
    <property type="entry name" value="Asp"/>
    <property type="match status" value="1"/>
</dbReference>
<proteinExistence type="inferred from homology"/>
<sequence length="413" mass="44988">MLALTTTALALLAASQGAQAGGTRMKLHKMERTTADDFGVNSVAALADKYLARYSNQLAFSRGKYPPSRDTDFRIQVEQDQFNDELAKGGHGVPISNFANAQYYHEITIGTPPQTFKVIPDSGSSNLWVPSVKCSSIACFLHAKYDSSQSSTYKANGSDFAIRYGSGSLEGFISSDTVSVGDLQIKHQDFAEATSEPGLTFAFGKFDGIMGIAYDTISVNGVVPPFYNMINQGLIDEQVFSVYLGKDNDDSEIVYGGIDDKHYQGKIEYFPVRRKGYWEIELEAFKLGDETLELENTGAAIDTGTSLIALPSDIAELLNRELGAKKSWNGAYTVECSTIPSLPKVAFTFGGRDFVLDGSDYILEAQGTCISPFTGLDIPPPAGPIWIVGDVFLRKFYSVYDLKRNAVGLAKSR</sequence>
<evidence type="ECO:0000256" key="10">
    <source>
        <dbReference type="PIRSR" id="PIRSR601461-1"/>
    </source>
</evidence>
<dbReference type="PROSITE" id="PS51767">
    <property type="entry name" value="PEPTIDASE_A1"/>
    <property type="match status" value="1"/>
</dbReference>
<evidence type="ECO:0000256" key="13">
    <source>
        <dbReference type="SAM" id="SignalP"/>
    </source>
</evidence>
<dbReference type="GO" id="GO:0005773">
    <property type="term" value="C:vacuole"/>
    <property type="evidence" value="ECO:0007669"/>
    <property type="project" value="UniProtKB-SubCell"/>
</dbReference>
<dbReference type="SUPFAM" id="SSF50630">
    <property type="entry name" value="Acid proteases"/>
    <property type="match status" value="1"/>
</dbReference>
<comment type="subcellular location">
    <subcellularLocation>
        <location evidence="1">Vacuole</location>
    </subcellularLocation>
</comment>
<protein>
    <submittedName>
        <fullName evidence="15">Aspartyl proteinase</fullName>
    </submittedName>
</protein>
<organism evidence="15 16">
    <name type="scientific">Rhodotorula toruloides</name>
    <name type="common">Yeast</name>
    <name type="synonym">Rhodosporidium toruloides</name>
    <dbReference type="NCBI Taxonomy" id="5286"/>
    <lineage>
        <taxon>Eukaryota</taxon>
        <taxon>Fungi</taxon>
        <taxon>Dikarya</taxon>
        <taxon>Basidiomycota</taxon>
        <taxon>Pucciniomycotina</taxon>
        <taxon>Microbotryomycetes</taxon>
        <taxon>Sporidiobolales</taxon>
        <taxon>Sporidiobolaceae</taxon>
        <taxon>Rhodotorula</taxon>
    </lineage>
</organism>
<keyword evidence="8 11" id="KW-1015">Disulfide bond</keyword>
<evidence type="ECO:0000259" key="14">
    <source>
        <dbReference type="PROSITE" id="PS51767"/>
    </source>
</evidence>
<dbReference type="GO" id="GO:0004190">
    <property type="term" value="F:aspartic-type endopeptidase activity"/>
    <property type="evidence" value="ECO:0007669"/>
    <property type="project" value="UniProtKB-KW"/>
</dbReference>
<dbReference type="AlphaFoldDB" id="A0A2T0A1H4"/>
<feature type="chain" id="PRO_5015417130" evidence="13">
    <location>
        <begin position="21"/>
        <end position="413"/>
    </location>
</feature>
<feature type="signal peptide" evidence="13">
    <location>
        <begin position="1"/>
        <end position="20"/>
    </location>
</feature>
<dbReference type="OrthoDB" id="771136at2759"/>
<dbReference type="FunFam" id="2.40.70.10:FF:000002">
    <property type="entry name" value="Vacuolar aspartic proteinase"/>
    <property type="match status" value="1"/>
</dbReference>
<feature type="active site" evidence="10">
    <location>
        <position position="302"/>
    </location>
</feature>
<dbReference type="PANTHER" id="PTHR47966:SF51">
    <property type="entry name" value="BETA-SITE APP-CLEAVING ENZYME, ISOFORM A-RELATED"/>
    <property type="match status" value="1"/>
</dbReference>
<evidence type="ECO:0000256" key="11">
    <source>
        <dbReference type="PIRSR" id="PIRSR601461-2"/>
    </source>
</evidence>
<evidence type="ECO:0000256" key="4">
    <source>
        <dbReference type="ARBA" id="ARBA00022670"/>
    </source>
</evidence>
<evidence type="ECO:0000256" key="12">
    <source>
        <dbReference type="RuleBase" id="RU000454"/>
    </source>
</evidence>
<evidence type="ECO:0000256" key="1">
    <source>
        <dbReference type="ARBA" id="ARBA00004116"/>
    </source>
</evidence>
<dbReference type="InterPro" id="IPR001969">
    <property type="entry name" value="Aspartic_peptidase_AS"/>
</dbReference>
<keyword evidence="6 12" id="KW-0064">Aspartyl protease</keyword>
<dbReference type="PROSITE" id="PS00141">
    <property type="entry name" value="ASP_PROTEASE"/>
    <property type="match status" value="1"/>
</dbReference>
<dbReference type="PANTHER" id="PTHR47966">
    <property type="entry name" value="BETA-SITE APP-CLEAVING ENZYME, ISOFORM A-RELATED"/>
    <property type="match status" value="1"/>
</dbReference>
<comment type="similarity">
    <text evidence="2 12">Belongs to the peptidase A1 family.</text>
</comment>
<evidence type="ECO:0000313" key="15">
    <source>
        <dbReference type="EMBL" id="PRQ71835.1"/>
    </source>
</evidence>
<comment type="caution">
    <text evidence="15">The sequence shown here is derived from an EMBL/GenBank/DDBJ whole genome shotgun (WGS) entry which is preliminary data.</text>
</comment>
<feature type="disulfide bond" evidence="11">
    <location>
        <begin position="134"/>
        <end position="139"/>
    </location>
</feature>
<evidence type="ECO:0000256" key="9">
    <source>
        <dbReference type="ARBA" id="ARBA00023180"/>
    </source>
</evidence>
<dbReference type="PRINTS" id="PR00792">
    <property type="entry name" value="PEPSIN"/>
</dbReference>
<evidence type="ECO:0000313" key="16">
    <source>
        <dbReference type="Proteomes" id="UP000239560"/>
    </source>
</evidence>
<evidence type="ECO:0000256" key="8">
    <source>
        <dbReference type="ARBA" id="ARBA00023157"/>
    </source>
</evidence>
<evidence type="ECO:0000256" key="5">
    <source>
        <dbReference type="ARBA" id="ARBA00022729"/>
    </source>
</evidence>
<dbReference type="GO" id="GO:0006508">
    <property type="term" value="P:proteolysis"/>
    <property type="evidence" value="ECO:0007669"/>
    <property type="project" value="UniProtKB-KW"/>
</dbReference>
<dbReference type="InterPro" id="IPR033121">
    <property type="entry name" value="PEPTIDASE_A1"/>
</dbReference>
<dbReference type="EMBL" id="LCTV02000011">
    <property type="protein sequence ID" value="PRQ71835.1"/>
    <property type="molecule type" value="Genomic_DNA"/>
</dbReference>
<feature type="domain" description="Peptidase A1" evidence="14">
    <location>
        <begin position="103"/>
        <end position="410"/>
    </location>
</feature>
<keyword evidence="7 12" id="KW-0378">Hydrolase</keyword>
<gene>
    <name evidence="15" type="ORF">AAT19DRAFT_9950</name>
</gene>
<keyword evidence="9" id="KW-0325">Glycoprotein</keyword>
<keyword evidence="3" id="KW-0926">Vacuole</keyword>
<name>A0A2T0A1H4_RHOTO</name>
<dbReference type="InterPro" id="IPR021109">
    <property type="entry name" value="Peptidase_aspartic_dom_sf"/>
</dbReference>